<keyword evidence="5 6" id="KW-0539">Nucleus</keyword>
<dbReference type="SMART" id="SM00389">
    <property type="entry name" value="HOX"/>
    <property type="match status" value="1"/>
</dbReference>
<dbReference type="InterPro" id="IPR001356">
    <property type="entry name" value="HD"/>
</dbReference>
<dbReference type="InterPro" id="IPR020479">
    <property type="entry name" value="HD_metazoa"/>
</dbReference>
<keyword evidence="3 6" id="KW-0238">DNA-binding</keyword>
<dbReference type="PROSITE" id="PS00027">
    <property type="entry name" value="HOMEOBOX_1"/>
    <property type="match status" value="1"/>
</dbReference>
<dbReference type="GO" id="GO:0005634">
    <property type="term" value="C:nucleus"/>
    <property type="evidence" value="ECO:0007669"/>
    <property type="project" value="UniProtKB-SubCell"/>
</dbReference>
<dbReference type="Proteomes" id="UP001562425">
    <property type="component" value="Unassembled WGS sequence"/>
</dbReference>
<dbReference type="PRINTS" id="PR00024">
    <property type="entry name" value="HOMEOBOX"/>
</dbReference>
<proteinExistence type="predicted"/>
<protein>
    <recommendedName>
        <fullName evidence="9">Homeobox domain-containing protein</fullName>
    </recommendedName>
</protein>
<evidence type="ECO:0000313" key="10">
    <source>
        <dbReference type="EMBL" id="KAL1397070.1"/>
    </source>
</evidence>
<evidence type="ECO:0000256" key="2">
    <source>
        <dbReference type="ARBA" id="ARBA00022473"/>
    </source>
</evidence>
<dbReference type="PANTHER" id="PTHR45946:SF4">
    <property type="entry name" value="HOMEOBOX PROTEIN ROUGH-RELATED"/>
    <property type="match status" value="1"/>
</dbReference>
<keyword evidence="4 6" id="KW-0371">Homeobox</keyword>
<organism evidence="10 11">
    <name type="scientific">Culex pipiens pipiens</name>
    <name type="common">Northern house mosquito</name>
    <dbReference type="NCBI Taxonomy" id="38569"/>
    <lineage>
        <taxon>Eukaryota</taxon>
        <taxon>Metazoa</taxon>
        <taxon>Ecdysozoa</taxon>
        <taxon>Arthropoda</taxon>
        <taxon>Hexapoda</taxon>
        <taxon>Insecta</taxon>
        <taxon>Pterygota</taxon>
        <taxon>Neoptera</taxon>
        <taxon>Endopterygota</taxon>
        <taxon>Diptera</taxon>
        <taxon>Nematocera</taxon>
        <taxon>Culicoidea</taxon>
        <taxon>Culicidae</taxon>
        <taxon>Culicinae</taxon>
        <taxon>Culicini</taxon>
        <taxon>Culex</taxon>
        <taxon>Culex</taxon>
    </lineage>
</organism>
<evidence type="ECO:0000256" key="6">
    <source>
        <dbReference type="PROSITE-ProRule" id="PRU00108"/>
    </source>
</evidence>
<evidence type="ECO:0000256" key="4">
    <source>
        <dbReference type="ARBA" id="ARBA00023155"/>
    </source>
</evidence>
<name>A0ABD1DCQ8_CULPP</name>
<dbReference type="GO" id="GO:0003677">
    <property type="term" value="F:DNA binding"/>
    <property type="evidence" value="ECO:0007669"/>
    <property type="project" value="UniProtKB-UniRule"/>
</dbReference>
<evidence type="ECO:0000313" key="11">
    <source>
        <dbReference type="Proteomes" id="UP001562425"/>
    </source>
</evidence>
<dbReference type="PROSITE" id="PS50071">
    <property type="entry name" value="HOMEOBOX_2"/>
    <property type="match status" value="1"/>
</dbReference>
<evidence type="ECO:0000256" key="8">
    <source>
        <dbReference type="SAM" id="MobiDB-lite"/>
    </source>
</evidence>
<dbReference type="PANTHER" id="PTHR45946">
    <property type="entry name" value="HOMEOBOX PROTEIN ROUGH-RELATED"/>
    <property type="match status" value="1"/>
</dbReference>
<keyword evidence="2" id="KW-0217">Developmental protein</keyword>
<dbReference type="CDD" id="cd00086">
    <property type="entry name" value="homeodomain"/>
    <property type="match status" value="1"/>
</dbReference>
<gene>
    <name evidence="10" type="ORF">pipiens_010029</name>
</gene>
<sequence length="164" mass="18808">MIDWMQVKRNVPKPQLPKSAPQTAAEFHISHHSVDPLRGLADHNLASSSSSHQTNFLMTNISTGRTNFTNKQLTELEKEFHFNKYLTRARRIEIANTLQLNETQVKIWFQNRRMKQKKRIKEGLVPHDSQCPSPKIINSPSDTTPMKNATITESNDNSRESTSL</sequence>
<evidence type="ECO:0000256" key="7">
    <source>
        <dbReference type="RuleBase" id="RU000682"/>
    </source>
</evidence>
<dbReference type="EMBL" id="JBEHCU010006463">
    <property type="protein sequence ID" value="KAL1397070.1"/>
    <property type="molecule type" value="Genomic_DNA"/>
</dbReference>
<dbReference type="InterPro" id="IPR009057">
    <property type="entry name" value="Homeodomain-like_sf"/>
</dbReference>
<evidence type="ECO:0000256" key="5">
    <source>
        <dbReference type="ARBA" id="ARBA00023242"/>
    </source>
</evidence>
<evidence type="ECO:0000256" key="3">
    <source>
        <dbReference type="ARBA" id="ARBA00023125"/>
    </source>
</evidence>
<evidence type="ECO:0000259" key="9">
    <source>
        <dbReference type="PROSITE" id="PS50071"/>
    </source>
</evidence>
<keyword evidence="11" id="KW-1185">Reference proteome</keyword>
<feature type="compositionally biased region" description="Polar residues" evidence="8">
    <location>
        <begin position="130"/>
        <end position="164"/>
    </location>
</feature>
<comment type="subcellular location">
    <subcellularLocation>
        <location evidence="1 6 7">Nucleus</location>
    </subcellularLocation>
</comment>
<reference evidence="10 11" key="1">
    <citation type="submission" date="2024-05" db="EMBL/GenBank/DDBJ databases">
        <title>Culex pipiens pipiens assembly and annotation.</title>
        <authorList>
            <person name="Alout H."/>
            <person name="Durand T."/>
        </authorList>
    </citation>
    <scope>NUCLEOTIDE SEQUENCE [LARGE SCALE GENOMIC DNA]</scope>
    <source>
        <strain evidence="10">HA-2024</strain>
        <tissue evidence="10">Whole body</tissue>
    </source>
</reference>
<dbReference type="InterPro" id="IPR017970">
    <property type="entry name" value="Homeobox_CS"/>
</dbReference>
<evidence type="ECO:0000256" key="1">
    <source>
        <dbReference type="ARBA" id="ARBA00004123"/>
    </source>
</evidence>
<feature type="region of interest" description="Disordered" evidence="8">
    <location>
        <begin position="125"/>
        <end position="164"/>
    </location>
</feature>
<dbReference type="InterPro" id="IPR046327">
    <property type="entry name" value="HXA1/B1/D1"/>
</dbReference>
<feature type="domain" description="Homeobox" evidence="9">
    <location>
        <begin position="59"/>
        <end position="119"/>
    </location>
</feature>
<feature type="DNA-binding region" description="Homeobox" evidence="6">
    <location>
        <begin position="61"/>
        <end position="120"/>
    </location>
</feature>
<accession>A0ABD1DCQ8</accession>
<dbReference type="Pfam" id="PF00046">
    <property type="entry name" value="Homeodomain"/>
    <property type="match status" value="1"/>
</dbReference>
<dbReference type="Gene3D" id="1.10.10.60">
    <property type="entry name" value="Homeodomain-like"/>
    <property type="match status" value="1"/>
</dbReference>
<dbReference type="SUPFAM" id="SSF46689">
    <property type="entry name" value="Homeodomain-like"/>
    <property type="match status" value="1"/>
</dbReference>
<comment type="caution">
    <text evidence="10">The sequence shown here is derived from an EMBL/GenBank/DDBJ whole genome shotgun (WGS) entry which is preliminary data.</text>
</comment>
<dbReference type="AlphaFoldDB" id="A0ABD1DCQ8"/>